<evidence type="ECO:0000313" key="2">
    <source>
        <dbReference type="Proteomes" id="UP001062846"/>
    </source>
</evidence>
<dbReference type="Proteomes" id="UP001062846">
    <property type="component" value="Chromosome 8"/>
</dbReference>
<sequence>MKNGQEAACAAVVRNWNGKLINGHVISARVSSSLQGELLAIRLACGMGAEMVRPSENWEQLVRATLQREKLWRDGHERVPSGIACSVPPSLTRETNIDLI</sequence>
<name>A0ACC0MRZ0_RHOML</name>
<gene>
    <name evidence="1" type="ORF">RHMOL_Rhmol08G0248200</name>
</gene>
<dbReference type="EMBL" id="CM046395">
    <property type="protein sequence ID" value="KAI8543813.1"/>
    <property type="molecule type" value="Genomic_DNA"/>
</dbReference>
<evidence type="ECO:0000313" key="1">
    <source>
        <dbReference type="EMBL" id="KAI8543813.1"/>
    </source>
</evidence>
<keyword evidence="2" id="KW-1185">Reference proteome</keyword>
<organism evidence="1 2">
    <name type="scientific">Rhododendron molle</name>
    <name type="common">Chinese azalea</name>
    <name type="synonym">Azalea mollis</name>
    <dbReference type="NCBI Taxonomy" id="49168"/>
    <lineage>
        <taxon>Eukaryota</taxon>
        <taxon>Viridiplantae</taxon>
        <taxon>Streptophyta</taxon>
        <taxon>Embryophyta</taxon>
        <taxon>Tracheophyta</taxon>
        <taxon>Spermatophyta</taxon>
        <taxon>Magnoliopsida</taxon>
        <taxon>eudicotyledons</taxon>
        <taxon>Gunneridae</taxon>
        <taxon>Pentapetalae</taxon>
        <taxon>asterids</taxon>
        <taxon>Ericales</taxon>
        <taxon>Ericaceae</taxon>
        <taxon>Ericoideae</taxon>
        <taxon>Rhodoreae</taxon>
        <taxon>Rhododendron</taxon>
    </lineage>
</organism>
<accession>A0ACC0MRZ0</accession>
<reference evidence="1" key="1">
    <citation type="submission" date="2022-02" db="EMBL/GenBank/DDBJ databases">
        <title>Plant Genome Project.</title>
        <authorList>
            <person name="Zhang R.-G."/>
        </authorList>
    </citation>
    <scope>NUCLEOTIDE SEQUENCE</scope>
    <source>
        <strain evidence="1">AT1</strain>
    </source>
</reference>
<protein>
    <submittedName>
        <fullName evidence="1">Uncharacterized protein</fullName>
    </submittedName>
</protein>
<proteinExistence type="predicted"/>
<comment type="caution">
    <text evidence="1">The sequence shown here is derived from an EMBL/GenBank/DDBJ whole genome shotgun (WGS) entry which is preliminary data.</text>
</comment>